<keyword evidence="3" id="KW-1185">Reference proteome</keyword>
<dbReference type="KEGG" id="mpsy:CEK71_02260"/>
<accession>A0A1Z4BUS9</accession>
<gene>
    <name evidence="2" type="ORF">CEK71_02260</name>
</gene>
<dbReference type="InterPro" id="IPR037359">
    <property type="entry name" value="NST/OST"/>
</dbReference>
<dbReference type="AlphaFoldDB" id="A0A1Z4BUS9"/>
<dbReference type="Pfam" id="PF13469">
    <property type="entry name" value="Sulfotransfer_3"/>
    <property type="match status" value="1"/>
</dbReference>
<sequence length="308" mass="35722">MRAKGGSFYDHLSLIMIPDFLVIGSQKAGTTWLDRNLRNHPNIWLPPEKELHFFDFPPLVPFFFLLFAPMRPIRHWAKNRMVRDFAKVREGQQALGWYVSYYFSIRTQHWYLSLFKPAKGQVAGEITPRYAILGEAKIAKVHALVPDAKIIYLLRNPIDRIWSDLAMFHRPKFGSQGLHTADPEAIEKFIGNATHQASSRFLKNLHRWEKYYPPEQIFIGFQEQIRDTPEQLLKDVCLFLGVDASDEHICAMAKQRINSHQYPDIPSDIAYALAKLFISDIEQLHRRFNNPHTAQWLASAQQQLAKGA</sequence>
<protein>
    <recommendedName>
        <fullName evidence="4">Sulfotransferase</fullName>
    </recommendedName>
</protein>
<keyword evidence="1" id="KW-0808">Transferase</keyword>
<evidence type="ECO:0000313" key="2">
    <source>
        <dbReference type="EMBL" id="ASF44982.1"/>
    </source>
</evidence>
<dbReference type="EMBL" id="CP022129">
    <property type="protein sequence ID" value="ASF44982.1"/>
    <property type="molecule type" value="Genomic_DNA"/>
</dbReference>
<organism evidence="2 3">
    <name type="scientific">Methylovulum psychrotolerans</name>
    <dbReference type="NCBI Taxonomy" id="1704499"/>
    <lineage>
        <taxon>Bacteria</taxon>
        <taxon>Pseudomonadati</taxon>
        <taxon>Pseudomonadota</taxon>
        <taxon>Gammaproteobacteria</taxon>
        <taxon>Methylococcales</taxon>
        <taxon>Methylococcaceae</taxon>
        <taxon>Methylovulum</taxon>
    </lineage>
</organism>
<dbReference type="PANTHER" id="PTHR10605">
    <property type="entry name" value="HEPARAN SULFATE SULFOTRANSFERASE"/>
    <property type="match status" value="1"/>
</dbReference>
<evidence type="ECO:0000313" key="3">
    <source>
        <dbReference type="Proteomes" id="UP000197019"/>
    </source>
</evidence>
<evidence type="ECO:0008006" key="4">
    <source>
        <dbReference type="Google" id="ProtNLM"/>
    </source>
</evidence>
<dbReference type="SUPFAM" id="SSF52540">
    <property type="entry name" value="P-loop containing nucleoside triphosphate hydrolases"/>
    <property type="match status" value="1"/>
</dbReference>
<proteinExistence type="predicted"/>
<dbReference type="Gene3D" id="3.40.50.300">
    <property type="entry name" value="P-loop containing nucleotide triphosphate hydrolases"/>
    <property type="match status" value="1"/>
</dbReference>
<dbReference type="GO" id="GO:0008146">
    <property type="term" value="F:sulfotransferase activity"/>
    <property type="evidence" value="ECO:0007669"/>
    <property type="project" value="InterPro"/>
</dbReference>
<reference evidence="2 3" key="1">
    <citation type="submission" date="2017-06" db="EMBL/GenBank/DDBJ databases">
        <title>Genome Sequencing of the methanotroph Methylovulum psychrotolerants str. HV10-M2 isolated from a high-altitude environment.</title>
        <authorList>
            <person name="Mateos-Rivera A."/>
        </authorList>
    </citation>
    <scope>NUCLEOTIDE SEQUENCE [LARGE SCALE GENOMIC DNA]</scope>
    <source>
        <strain evidence="2 3">HV10_M2</strain>
    </source>
</reference>
<dbReference type="Proteomes" id="UP000197019">
    <property type="component" value="Chromosome"/>
</dbReference>
<name>A0A1Z4BUS9_9GAMM</name>
<evidence type="ECO:0000256" key="1">
    <source>
        <dbReference type="ARBA" id="ARBA00022679"/>
    </source>
</evidence>
<dbReference type="InterPro" id="IPR027417">
    <property type="entry name" value="P-loop_NTPase"/>
</dbReference>
<dbReference type="PANTHER" id="PTHR10605:SF56">
    <property type="entry name" value="BIFUNCTIONAL HEPARAN SULFATE N-DEACETYLASE_N-SULFOTRANSFERASE"/>
    <property type="match status" value="1"/>
</dbReference>